<gene>
    <name evidence="2" type="ORF">HLH17_06885</name>
</gene>
<sequence length="236" mass="26655">MKSRDVKFTVRHEVDPELCNWANKLKYGFFPKIVLDMLRWYQKHGLLIKGGVNHPDILPPQIPLNQLDQQKSQANDQTVELLNRLMEVGLMNNKLLRSGDVMRQIIQEEQRTANMDALIQSQKELQDKIHALTQSQIQLNLVIQAQSQMIAQLQSRAIVSQPPVSINGATAQMTQELNPVLESNTPPMESDTSSMVAETPTQISSESTDLQTKPVEEDLSDVPKMGSPFKVFRKQG</sequence>
<evidence type="ECO:0000313" key="3">
    <source>
        <dbReference type="Proteomes" id="UP000569202"/>
    </source>
</evidence>
<comment type="caution">
    <text evidence="2">The sequence shown here is derived from an EMBL/GenBank/DDBJ whole genome shotgun (WGS) entry which is preliminary data.</text>
</comment>
<dbReference type="Proteomes" id="UP000569202">
    <property type="component" value="Unassembled WGS sequence"/>
</dbReference>
<accession>A0A7Y2REN4</accession>
<feature type="region of interest" description="Disordered" evidence="1">
    <location>
        <begin position="182"/>
        <end position="236"/>
    </location>
</feature>
<protein>
    <submittedName>
        <fullName evidence="2">Uncharacterized protein</fullName>
    </submittedName>
</protein>
<organism evidence="2 3">
    <name type="scientific">Acinetobacter terrae</name>
    <dbReference type="NCBI Taxonomy" id="2731247"/>
    <lineage>
        <taxon>Bacteria</taxon>
        <taxon>Pseudomonadati</taxon>
        <taxon>Pseudomonadota</taxon>
        <taxon>Gammaproteobacteria</taxon>
        <taxon>Moraxellales</taxon>
        <taxon>Moraxellaceae</taxon>
        <taxon>Acinetobacter</taxon>
        <taxon>Acinetobacter Taxon 24</taxon>
    </lineage>
</organism>
<reference evidence="2 3" key="1">
    <citation type="submission" date="2020-04" db="EMBL/GenBank/DDBJ databases">
        <title>Acinetobacter Taxon 24.</title>
        <authorList>
            <person name="Nemec A."/>
            <person name="Radolfova-Krizova L."/>
            <person name="Higgins P.G."/>
            <person name="Spanelova P."/>
        </authorList>
    </citation>
    <scope>NUCLEOTIDE SEQUENCE [LARGE SCALE GENOMIC DNA]</scope>
    <source>
        <strain evidence="2 3">ANC 5380</strain>
    </source>
</reference>
<dbReference type="EMBL" id="JABERL010000018">
    <property type="protein sequence ID" value="NNH77398.1"/>
    <property type="molecule type" value="Genomic_DNA"/>
</dbReference>
<dbReference type="AlphaFoldDB" id="A0A7Y2REN4"/>
<evidence type="ECO:0000256" key="1">
    <source>
        <dbReference type="SAM" id="MobiDB-lite"/>
    </source>
</evidence>
<evidence type="ECO:0000313" key="2">
    <source>
        <dbReference type="EMBL" id="NNH77398.1"/>
    </source>
</evidence>
<proteinExistence type="predicted"/>
<feature type="compositionally biased region" description="Polar residues" evidence="1">
    <location>
        <begin position="182"/>
        <end position="211"/>
    </location>
</feature>
<dbReference type="RefSeq" id="WP_171540242.1">
    <property type="nucleotide sequence ID" value="NZ_JABERL010000018.1"/>
</dbReference>
<name>A0A7Y2REN4_9GAMM</name>